<reference evidence="1" key="1">
    <citation type="submission" date="2014-09" db="EMBL/GenBank/DDBJ databases">
        <authorList>
            <person name="Magalhaes I.L.F."/>
            <person name="Oliveira U."/>
            <person name="Santos F.R."/>
            <person name="Vidigal T.H.D.A."/>
            <person name="Brescovit A.D."/>
            <person name="Santos A.J."/>
        </authorList>
    </citation>
    <scope>NUCLEOTIDE SEQUENCE</scope>
    <source>
        <tissue evidence="1">Shoot tissue taken approximately 20 cm above the soil surface</tissue>
    </source>
</reference>
<reference evidence="1" key="2">
    <citation type="journal article" date="2015" name="Data Brief">
        <title>Shoot transcriptome of the giant reed, Arundo donax.</title>
        <authorList>
            <person name="Barrero R.A."/>
            <person name="Guerrero F.D."/>
            <person name="Moolhuijzen P."/>
            <person name="Goolsby J.A."/>
            <person name="Tidwell J."/>
            <person name="Bellgard S.E."/>
            <person name="Bellgard M.I."/>
        </authorList>
    </citation>
    <scope>NUCLEOTIDE SEQUENCE</scope>
    <source>
        <tissue evidence="1">Shoot tissue taken approximately 20 cm above the soil surface</tissue>
    </source>
</reference>
<protein>
    <submittedName>
        <fullName evidence="1">Uncharacterized protein</fullName>
    </submittedName>
</protein>
<dbReference type="EMBL" id="GBRH01266409">
    <property type="protein sequence ID" value="JAD31486.1"/>
    <property type="molecule type" value="Transcribed_RNA"/>
</dbReference>
<name>A0A0A8YY36_ARUDO</name>
<organism evidence="1">
    <name type="scientific">Arundo donax</name>
    <name type="common">Giant reed</name>
    <name type="synonym">Donax arundinaceus</name>
    <dbReference type="NCBI Taxonomy" id="35708"/>
    <lineage>
        <taxon>Eukaryota</taxon>
        <taxon>Viridiplantae</taxon>
        <taxon>Streptophyta</taxon>
        <taxon>Embryophyta</taxon>
        <taxon>Tracheophyta</taxon>
        <taxon>Spermatophyta</taxon>
        <taxon>Magnoliopsida</taxon>
        <taxon>Liliopsida</taxon>
        <taxon>Poales</taxon>
        <taxon>Poaceae</taxon>
        <taxon>PACMAD clade</taxon>
        <taxon>Arundinoideae</taxon>
        <taxon>Arundineae</taxon>
        <taxon>Arundo</taxon>
    </lineage>
</organism>
<sequence length="40" mass="4294">MKLATWNTSCITSAGTKLQACCRSPRKKDLEPPLSLVASS</sequence>
<evidence type="ECO:0000313" key="1">
    <source>
        <dbReference type="EMBL" id="JAD31486.1"/>
    </source>
</evidence>
<proteinExistence type="predicted"/>
<accession>A0A0A8YY36</accession>
<dbReference type="AlphaFoldDB" id="A0A0A8YY36"/>